<dbReference type="Pfam" id="PF02947">
    <property type="entry name" value="Flt3_lig"/>
    <property type="match status" value="1"/>
</dbReference>
<dbReference type="GO" id="GO:0016020">
    <property type="term" value="C:membrane"/>
    <property type="evidence" value="ECO:0007669"/>
    <property type="project" value="InterPro"/>
</dbReference>
<evidence type="ECO:0000313" key="3">
    <source>
        <dbReference type="RefSeq" id="XP_025052350.1"/>
    </source>
</evidence>
<gene>
    <name evidence="3" type="primary">FLT3LG</name>
</gene>
<organism evidence="2 3">
    <name type="scientific">Alligator sinensis</name>
    <name type="common">Chinese alligator</name>
    <dbReference type="NCBI Taxonomy" id="38654"/>
    <lineage>
        <taxon>Eukaryota</taxon>
        <taxon>Metazoa</taxon>
        <taxon>Chordata</taxon>
        <taxon>Craniata</taxon>
        <taxon>Vertebrata</taxon>
        <taxon>Euteleostomi</taxon>
        <taxon>Archelosauria</taxon>
        <taxon>Archosauria</taxon>
        <taxon>Crocodylia</taxon>
        <taxon>Alligatoridae</taxon>
        <taxon>Alligatorinae</taxon>
        <taxon>Alligator</taxon>
    </lineage>
</organism>
<dbReference type="GO" id="GO:0030971">
    <property type="term" value="F:receptor tyrosine kinase binding"/>
    <property type="evidence" value="ECO:0007669"/>
    <property type="project" value="TreeGrafter"/>
</dbReference>
<dbReference type="GO" id="GO:0008284">
    <property type="term" value="P:positive regulation of cell population proliferation"/>
    <property type="evidence" value="ECO:0007669"/>
    <property type="project" value="TreeGrafter"/>
</dbReference>
<dbReference type="SUPFAM" id="SSF47266">
    <property type="entry name" value="4-helical cytokines"/>
    <property type="match status" value="1"/>
</dbReference>
<dbReference type="PANTHER" id="PTHR11032">
    <property type="entry name" value="SL CYTOKINE"/>
    <property type="match status" value="1"/>
</dbReference>
<dbReference type="GO" id="GO:0009986">
    <property type="term" value="C:cell surface"/>
    <property type="evidence" value="ECO:0007669"/>
    <property type="project" value="TreeGrafter"/>
</dbReference>
<dbReference type="CTD" id="2323"/>
<dbReference type="AlphaFoldDB" id="A0A3Q0G1V2"/>
<dbReference type="PANTHER" id="PTHR11032:SF1">
    <property type="entry name" value="FMS-RELATED TYROSINE KINASE 3 LIGAND"/>
    <property type="match status" value="1"/>
</dbReference>
<dbReference type="GO" id="GO:0016301">
    <property type="term" value="F:kinase activity"/>
    <property type="evidence" value="ECO:0007669"/>
    <property type="project" value="UniProtKB-KW"/>
</dbReference>
<sequence length="152" mass="17187">MEQVAGRSLNPKIQTVARQIHFLQDCNISDPLGCTRQGQTNVSQLLGTLSYHMGELETQGQQEPWPVKMSNCTYVRCRTDTPDPTSETASLPALTYSRQKQERTLVSRASPQTGGLVLLILVPTLLCLSFTLWQLRQRLWRQRTQVPEEMGT</sequence>
<name>A0A3Q0G1V2_ALLSI</name>
<keyword evidence="2" id="KW-1185">Reference proteome</keyword>
<keyword evidence="1" id="KW-1133">Transmembrane helix</keyword>
<reference evidence="3" key="1">
    <citation type="submission" date="2025-08" db="UniProtKB">
        <authorList>
            <consortium name="RefSeq"/>
        </authorList>
    </citation>
    <scope>IDENTIFICATION</scope>
</reference>
<feature type="transmembrane region" description="Helical" evidence="1">
    <location>
        <begin position="113"/>
        <end position="133"/>
    </location>
</feature>
<dbReference type="GO" id="GO:0005125">
    <property type="term" value="F:cytokine activity"/>
    <property type="evidence" value="ECO:0007669"/>
    <property type="project" value="InterPro"/>
</dbReference>
<dbReference type="GO" id="GO:0005615">
    <property type="term" value="C:extracellular space"/>
    <property type="evidence" value="ECO:0007669"/>
    <property type="project" value="TreeGrafter"/>
</dbReference>
<dbReference type="RefSeq" id="XP_025052350.1">
    <property type="nucleotide sequence ID" value="XM_025196565.1"/>
</dbReference>
<evidence type="ECO:0000256" key="1">
    <source>
        <dbReference type="SAM" id="Phobius"/>
    </source>
</evidence>
<keyword evidence="3" id="KW-0808">Transferase</keyword>
<evidence type="ECO:0000313" key="2">
    <source>
        <dbReference type="Proteomes" id="UP000189705"/>
    </source>
</evidence>
<keyword evidence="1" id="KW-0472">Membrane</keyword>
<dbReference type="InterPro" id="IPR009079">
    <property type="entry name" value="4_helix_cytokine-like_core"/>
</dbReference>
<dbReference type="Proteomes" id="UP000189705">
    <property type="component" value="Unplaced"/>
</dbReference>
<protein>
    <submittedName>
        <fullName evidence="3">Fms-related tyrosine kinase 3 ligand</fullName>
    </submittedName>
</protein>
<proteinExistence type="predicted"/>
<dbReference type="InterPro" id="IPR004213">
    <property type="entry name" value="Flt3_lig"/>
</dbReference>
<keyword evidence="1" id="KW-0812">Transmembrane</keyword>
<dbReference type="STRING" id="38654.A0A3Q0G1V2"/>
<keyword evidence="3" id="KW-0418">Kinase</keyword>
<dbReference type="KEGG" id="asn:102375326"/>
<accession>A0A3Q0G1V2</accession>
<dbReference type="Gene3D" id="1.20.1250.10">
    <property type="match status" value="1"/>
</dbReference>
<dbReference type="InParanoid" id="A0A3Q0G1V2"/>
<dbReference type="GeneID" id="102375326"/>